<feature type="transmembrane region" description="Helical" evidence="1">
    <location>
        <begin position="204"/>
        <end position="223"/>
    </location>
</feature>
<evidence type="ECO:0000313" key="2">
    <source>
        <dbReference type="EMBL" id="PQA58516.1"/>
    </source>
</evidence>
<dbReference type="RefSeq" id="WP_104709728.1">
    <property type="nucleotide sequence ID" value="NZ_PTRA01000001.1"/>
</dbReference>
<sequence length="559" mass="63804">MKTSSNSFISQLIVALPLAVFIIFFFFYVLNVAWFDDYESLSGFFLEFQNAPTWSEKAYWLFLPNNEHRMVTAKLLVLATYYLTGELQYVWMQALANLTEVFIWVLFLLAFRRMRLSLWYFLPVTLFMFQPQHYLLTFLTNAGLQHEPLLFFAFATLFVLAKGTPASAAGALVLAFITTFTMSNGMFVWIAGGIILVLRKRYSFLLIWGLAMALAIAGYYYHYPSTANGKSFSKFLEAPQLSLLGFFTYLGAAFDFFPNASAPWRYILPTLAGVGLMTIAVLWFRKNIWPVLLGYFRTTGASSVPDQERFVQDFLLGTALFLLANNTIIAVLRPHFGYHVMLISNYKLYPTLFLCVAYMAWLSMRRDYARTPKWLIPASVLIYLGLYLAYFPIVEDRRKNLLTATFNQYHAGIGLGATRGSFLEPYIQNNFMTPLEKGIYNPPIHFFDPVLAQSAESQVLSLQTQETATHYLLTQPDLTVPRGRNSLLLLHVKSTERPDQYLIPFQALPNTGRNPFRPGVGGKAELPKDMLRPGAYELQVLYQDGTTLKRYPTLNKLSI</sequence>
<dbReference type="Proteomes" id="UP000239590">
    <property type="component" value="Unassembled WGS sequence"/>
</dbReference>
<evidence type="ECO:0000313" key="3">
    <source>
        <dbReference type="Proteomes" id="UP000239590"/>
    </source>
</evidence>
<dbReference type="AlphaFoldDB" id="A0A2S7ILI6"/>
<proteinExistence type="predicted"/>
<keyword evidence="3" id="KW-1185">Reference proteome</keyword>
<comment type="caution">
    <text evidence="2">The sequence shown here is derived from an EMBL/GenBank/DDBJ whole genome shotgun (WGS) entry which is preliminary data.</text>
</comment>
<keyword evidence="1" id="KW-0472">Membrane</keyword>
<keyword evidence="1" id="KW-0812">Transmembrane</keyword>
<reference evidence="3" key="1">
    <citation type="submission" date="2018-02" db="EMBL/GenBank/DDBJ databases">
        <title>Genome sequencing of Solimonas sp. HR-BB.</title>
        <authorList>
            <person name="Lee Y."/>
            <person name="Jeon C.O."/>
        </authorList>
    </citation>
    <scope>NUCLEOTIDE SEQUENCE [LARGE SCALE GENOMIC DNA]</scope>
    <source>
        <strain evidence="3">HR-U</strain>
    </source>
</reference>
<feature type="transmembrane region" description="Helical" evidence="1">
    <location>
        <begin position="374"/>
        <end position="393"/>
    </location>
</feature>
<feature type="transmembrane region" description="Helical" evidence="1">
    <location>
        <begin position="118"/>
        <end position="136"/>
    </location>
</feature>
<dbReference type="OrthoDB" id="938262at2"/>
<feature type="transmembrane region" description="Helical" evidence="1">
    <location>
        <begin position="338"/>
        <end position="362"/>
    </location>
</feature>
<feature type="transmembrane region" description="Helical" evidence="1">
    <location>
        <begin position="12"/>
        <end position="35"/>
    </location>
</feature>
<keyword evidence="1" id="KW-1133">Transmembrane helix</keyword>
<organism evidence="2 3">
    <name type="scientific">Siphonobacter curvatus</name>
    <dbReference type="NCBI Taxonomy" id="2094562"/>
    <lineage>
        <taxon>Bacteria</taxon>
        <taxon>Pseudomonadati</taxon>
        <taxon>Bacteroidota</taxon>
        <taxon>Cytophagia</taxon>
        <taxon>Cytophagales</taxon>
        <taxon>Cytophagaceae</taxon>
        <taxon>Siphonobacter</taxon>
    </lineage>
</organism>
<dbReference type="EMBL" id="PTRA01000001">
    <property type="protein sequence ID" value="PQA58516.1"/>
    <property type="molecule type" value="Genomic_DNA"/>
</dbReference>
<feature type="transmembrane region" description="Helical" evidence="1">
    <location>
        <begin position="314"/>
        <end position="332"/>
    </location>
</feature>
<gene>
    <name evidence="2" type="ORF">C5O19_02260</name>
</gene>
<evidence type="ECO:0008006" key="4">
    <source>
        <dbReference type="Google" id="ProtNLM"/>
    </source>
</evidence>
<protein>
    <recommendedName>
        <fullName evidence="4">Glycosyltransferase RgtA/B/C/D-like domain-containing protein</fullName>
    </recommendedName>
</protein>
<feature type="transmembrane region" description="Helical" evidence="1">
    <location>
        <begin position="90"/>
        <end position="111"/>
    </location>
</feature>
<accession>A0A2S7ILI6</accession>
<name>A0A2S7ILI6_9BACT</name>
<feature type="transmembrane region" description="Helical" evidence="1">
    <location>
        <begin position="172"/>
        <end position="198"/>
    </location>
</feature>
<evidence type="ECO:0000256" key="1">
    <source>
        <dbReference type="SAM" id="Phobius"/>
    </source>
</evidence>
<feature type="transmembrane region" description="Helical" evidence="1">
    <location>
        <begin position="266"/>
        <end position="284"/>
    </location>
</feature>